<keyword evidence="4 6" id="KW-0028">Amino-acid biosynthesis</keyword>
<dbReference type="FunFam" id="1.10.275.10:FF:000002">
    <property type="entry name" value="Argininosuccinate lyase"/>
    <property type="match status" value="1"/>
</dbReference>
<dbReference type="Proteomes" id="UP000824094">
    <property type="component" value="Unassembled WGS sequence"/>
</dbReference>
<dbReference type="PRINTS" id="PR00149">
    <property type="entry name" value="FUMRATELYASE"/>
</dbReference>
<reference evidence="9" key="2">
    <citation type="journal article" date="2021" name="PeerJ">
        <title>Extensive microbial diversity within the chicken gut microbiome revealed by metagenomics and culture.</title>
        <authorList>
            <person name="Gilroy R."/>
            <person name="Ravi A."/>
            <person name="Getino M."/>
            <person name="Pursley I."/>
            <person name="Horton D.L."/>
            <person name="Alikhan N.F."/>
            <person name="Baker D."/>
            <person name="Gharbi K."/>
            <person name="Hall N."/>
            <person name="Watson M."/>
            <person name="Adriaenssens E.M."/>
            <person name="Foster-Nyarko E."/>
            <person name="Jarju S."/>
            <person name="Secka A."/>
            <person name="Antonio M."/>
            <person name="Oren A."/>
            <person name="Chaudhuri R.R."/>
            <person name="La Ragione R."/>
            <person name="Hildebrand F."/>
            <person name="Pallen M.J."/>
        </authorList>
    </citation>
    <scope>NUCLEOTIDE SEQUENCE</scope>
    <source>
        <strain evidence="9">18911</strain>
    </source>
</reference>
<keyword evidence="3 6" id="KW-0055">Arginine biosynthesis</keyword>
<evidence type="ECO:0000313" key="10">
    <source>
        <dbReference type="Proteomes" id="UP000824094"/>
    </source>
</evidence>
<comment type="similarity">
    <text evidence="6">Belongs to the lyase 1 family. Argininosuccinate lyase subfamily.</text>
</comment>
<dbReference type="FunFam" id="1.20.200.10:FF:000015">
    <property type="entry name" value="argininosuccinate lyase isoform X2"/>
    <property type="match status" value="1"/>
</dbReference>
<dbReference type="InterPro" id="IPR009049">
    <property type="entry name" value="Argininosuccinate_lyase"/>
</dbReference>
<dbReference type="InterPro" id="IPR022761">
    <property type="entry name" value="Fumarate_lyase_N"/>
</dbReference>
<evidence type="ECO:0000256" key="6">
    <source>
        <dbReference type="HAMAP-Rule" id="MF_00006"/>
    </source>
</evidence>
<dbReference type="GO" id="GO:0004056">
    <property type="term" value="F:argininosuccinate lyase activity"/>
    <property type="evidence" value="ECO:0007669"/>
    <property type="project" value="UniProtKB-UniRule"/>
</dbReference>
<dbReference type="Gene3D" id="1.20.200.10">
    <property type="entry name" value="Fumarase/aspartase (Central domain)"/>
    <property type="match status" value="1"/>
</dbReference>
<comment type="catalytic activity">
    <reaction evidence="6">
        <text>2-(N(omega)-L-arginino)succinate = fumarate + L-arginine</text>
        <dbReference type="Rhea" id="RHEA:24020"/>
        <dbReference type="ChEBI" id="CHEBI:29806"/>
        <dbReference type="ChEBI" id="CHEBI:32682"/>
        <dbReference type="ChEBI" id="CHEBI:57472"/>
        <dbReference type="EC" id="4.3.2.1"/>
    </reaction>
</comment>
<comment type="pathway">
    <text evidence="1 6">Amino-acid biosynthesis; L-arginine biosynthesis; L-arginine from L-ornithine and carbamoyl phosphate: step 3/3.</text>
</comment>
<evidence type="ECO:0000259" key="8">
    <source>
        <dbReference type="Pfam" id="PF14698"/>
    </source>
</evidence>
<keyword evidence="5 6" id="KW-0456">Lyase</keyword>
<evidence type="ECO:0000256" key="5">
    <source>
        <dbReference type="ARBA" id="ARBA00023239"/>
    </source>
</evidence>
<dbReference type="GO" id="GO:0005829">
    <property type="term" value="C:cytosol"/>
    <property type="evidence" value="ECO:0007669"/>
    <property type="project" value="TreeGrafter"/>
</dbReference>
<dbReference type="CDD" id="cd01359">
    <property type="entry name" value="Argininosuccinate_lyase"/>
    <property type="match status" value="1"/>
</dbReference>
<evidence type="ECO:0000256" key="3">
    <source>
        <dbReference type="ARBA" id="ARBA00022571"/>
    </source>
</evidence>
<evidence type="ECO:0000259" key="7">
    <source>
        <dbReference type="Pfam" id="PF00206"/>
    </source>
</evidence>
<comment type="caution">
    <text evidence="9">The sequence shown here is derived from an EMBL/GenBank/DDBJ whole genome shotgun (WGS) entry which is preliminary data.</text>
</comment>
<dbReference type="InterPro" id="IPR024083">
    <property type="entry name" value="Fumarase/histidase_N"/>
</dbReference>
<sequence>MGNLWSARFQTEPDEKLKAFNSSIAVDGLMYLEDIEGSIAHATMLAEQGIISKDDADKIIAGLNGIKSDIQSGKLVIDPNAEDIHMFIEGVLTERIGEPGKRLHTARSRNDQVATDVRLYLRKRAATVMEDIRYFVDALYKVAKAHTDFVMPGYTHLQRAQPITLAHHLAAYAEMFMRDYSRFSDAVGRMNYCPLGSAALAGTTYPINRQRTAELLGFTAPTANSLDGVSDRDFAAELAFAASLAMTHLSRLSEEVIMWCSWEFKFLELDDAFATGSSIMPQKKNPDVAELVRGKTGRVYGDLITLLTLIKGLPLAYNKDLQEDKEAVFDALKTLSDCLEIFAPMMLSGRFNRENMLNAAKKGFINATDMADYLTKKGMPFRSAYKLVGGLVFRAQEKDIGLEDFSLEELKELSPLFDSDVYSEIDLYNCVMKRSSEGGPADIERQLKHIEEFLNA</sequence>
<dbReference type="FunFam" id="1.10.40.30:FF:000001">
    <property type="entry name" value="Argininosuccinate lyase"/>
    <property type="match status" value="1"/>
</dbReference>
<dbReference type="InterPro" id="IPR029419">
    <property type="entry name" value="Arg_succ_lyase_C"/>
</dbReference>
<dbReference type="InterPro" id="IPR008948">
    <property type="entry name" value="L-Aspartase-like"/>
</dbReference>
<proteinExistence type="inferred from homology"/>
<dbReference type="Gene3D" id="1.10.40.30">
    <property type="entry name" value="Fumarase/aspartase (C-terminal domain)"/>
    <property type="match status" value="1"/>
</dbReference>
<organism evidence="9 10">
    <name type="scientific">Candidatus Stercoripulliclostridium merdigallinarum</name>
    <dbReference type="NCBI Taxonomy" id="2840951"/>
    <lineage>
        <taxon>Bacteria</taxon>
        <taxon>Bacillati</taxon>
        <taxon>Bacillota</taxon>
        <taxon>Clostridia</taxon>
        <taxon>Eubacteriales</taxon>
        <taxon>Candidatus Stercoripulliclostridium</taxon>
    </lineage>
</organism>
<dbReference type="PANTHER" id="PTHR43814">
    <property type="entry name" value="ARGININOSUCCINATE LYASE"/>
    <property type="match status" value="1"/>
</dbReference>
<dbReference type="PRINTS" id="PR00145">
    <property type="entry name" value="ARGSUCLYASE"/>
</dbReference>
<dbReference type="Pfam" id="PF00206">
    <property type="entry name" value="Lyase_1"/>
    <property type="match status" value="1"/>
</dbReference>
<dbReference type="NCBIfam" id="TIGR00838">
    <property type="entry name" value="argH"/>
    <property type="match status" value="1"/>
</dbReference>
<dbReference type="HAMAP" id="MF_00006">
    <property type="entry name" value="Arg_succ_lyase"/>
    <property type="match status" value="1"/>
</dbReference>
<dbReference type="InterPro" id="IPR000362">
    <property type="entry name" value="Fumarate_lyase_fam"/>
</dbReference>
<reference evidence="9" key="1">
    <citation type="submission" date="2020-10" db="EMBL/GenBank/DDBJ databases">
        <authorList>
            <person name="Gilroy R."/>
        </authorList>
    </citation>
    <scope>NUCLEOTIDE SEQUENCE</scope>
    <source>
        <strain evidence="9">18911</strain>
    </source>
</reference>
<dbReference type="EMBL" id="DVNF01000106">
    <property type="protein sequence ID" value="HIU60457.1"/>
    <property type="molecule type" value="Genomic_DNA"/>
</dbReference>
<evidence type="ECO:0000256" key="4">
    <source>
        <dbReference type="ARBA" id="ARBA00022605"/>
    </source>
</evidence>
<keyword evidence="6" id="KW-0963">Cytoplasm</keyword>
<name>A0A9D1SI36_9FIRM</name>
<dbReference type="Pfam" id="PF14698">
    <property type="entry name" value="ASL_C2"/>
    <property type="match status" value="1"/>
</dbReference>
<dbReference type="AlphaFoldDB" id="A0A9D1SI36"/>
<evidence type="ECO:0000256" key="1">
    <source>
        <dbReference type="ARBA" id="ARBA00004941"/>
    </source>
</evidence>
<protein>
    <recommendedName>
        <fullName evidence="2 6">Argininosuccinate lyase</fullName>
        <shortName evidence="6">ASAL</shortName>
        <ecNumber evidence="2 6">4.3.2.1</ecNumber>
    </recommendedName>
    <alternativeName>
        <fullName evidence="6">Arginosuccinase</fullName>
    </alternativeName>
</protein>
<gene>
    <name evidence="6 9" type="primary">argH</name>
    <name evidence="9" type="ORF">IAB05_03575</name>
</gene>
<feature type="domain" description="Fumarate lyase N-terminal" evidence="7">
    <location>
        <begin position="8"/>
        <end position="301"/>
    </location>
</feature>
<dbReference type="PROSITE" id="PS00163">
    <property type="entry name" value="FUMARATE_LYASES"/>
    <property type="match status" value="1"/>
</dbReference>
<accession>A0A9D1SI36</accession>
<dbReference type="GO" id="GO:0042450">
    <property type="term" value="P:L-arginine biosynthetic process via ornithine"/>
    <property type="evidence" value="ECO:0007669"/>
    <property type="project" value="UniProtKB-UniRule"/>
</dbReference>
<feature type="domain" description="Argininosuccinate lyase C-terminal" evidence="8">
    <location>
        <begin position="364"/>
        <end position="431"/>
    </location>
</feature>
<dbReference type="InterPro" id="IPR020557">
    <property type="entry name" value="Fumarate_lyase_CS"/>
</dbReference>
<dbReference type="PANTHER" id="PTHR43814:SF1">
    <property type="entry name" value="ARGININOSUCCINATE LYASE"/>
    <property type="match status" value="1"/>
</dbReference>
<comment type="subcellular location">
    <subcellularLocation>
        <location evidence="6">Cytoplasm</location>
    </subcellularLocation>
</comment>
<dbReference type="EC" id="4.3.2.1" evidence="2 6"/>
<evidence type="ECO:0000256" key="2">
    <source>
        <dbReference type="ARBA" id="ARBA00012338"/>
    </source>
</evidence>
<dbReference type="Gene3D" id="1.10.275.10">
    <property type="entry name" value="Fumarase/aspartase (N-terminal domain)"/>
    <property type="match status" value="1"/>
</dbReference>
<dbReference type="SUPFAM" id="SSF48557">
    <property type="entry name" value="L-aspartase-like"/>
    <property type="match status" value="1"/>
</dbReference>
<evidence type="ECO:0000313" key="9">
    <source>
        <dbReference type="EMBL" id="HIU60457.1"/>
    </source>
</evidence>